<dbReference type="Gramene" id="OPUNC07G20360.1">
    <property type="protein sequence ID" value="OPUNC07G20360.1"/>
    <property type="gene ID" value="OPUNC07G20360"/>
</dbReference>
<dbReference type="Proteomes" id="UP000026962">
    <property type="component" value="Chromosome 7"/>
</dbReference>
<sequence>MAVSAAYRGGSGSDDGVNNFPRMRRPGYGKNWGEEGSHVGVQETPPSTSVDDDVSIEQYSDIGTEHMEYSPYFCLEDTLVNVG</sequence>
<dbReference type="HOGENOM" id="CLU_2546561_0_0_1"/>
<proteinExistence type="predicted"/>
<dbReference type="AlphaFoldDB" id="A0A0E0LN62"/>
<accession>A0A0E0LN62</accession>
<organism evidence="2">
    <name type="scientific">Oryza punctata</name>
    <name type="common">Red rice</name>
    <dbReference type="NCBI Taxonomy" id="4537"/>
    <lineage>
        <taxon>Eukaryota</taxon>
        <taxon>Viridiplantae</taxon>
        <taxon>Streptophyta</taxon>
        <taxon>Embryophyta</taxon>
        <taxon>Tracheophyta</taxon>
        <taxon>Spermatophyta</taxon>
        <taxon>Magnoliopsida</taxon>
        <taxon>Liliopsida</taxon>
        <taxon>Poales</taxon>
        <taxon>Poaceae</taxon>
        <taxon>BOP clade</taxon>
        <taxon>Oryzoideae</taxon>
        <taxon>Oryzeae</taxon>
        <taxon>Oryzinae</taxon>
        <taxon>Oryza</taxon>
    </lineage>
</organism>
<evidence type="ECO:0000313" key="2">
    <source>
        <dbReference type="EnsemblPlants" id="OPUNC07G20360.1"/>
    </source>
</evidence>
<name>A0A0E0LN62_ORYPU</name>
<feature type="region of interest" description="Disordered" evidence="1">
    <location>
        <begin position="1"/>
        <end position="54"/>
    </location>
</feature>
<evidence type="ECO:0000313" key="3">
    <source>
        <dbReference type="Proteomes" id="UP000026962"/>
    </source>
</evidence>
<reference evidence="2" key="2">
    <citation type="submission" date="2018-05" db="EMBL/GenBank/DDBJ databases">
        <title>OpunRS2 (Oryza punctata Reference Sequence Version 2).</title>
        <authorList>
            <person name="Zhang J."/>
            <person name="Kudrna D."/>
            <person name="Lee S."/>
            <person name="Talag J."/>
            <person name="Welchert J."/>
            <person name="Wing R.A."/>
        </authorList>
    </citation>
    <scope>NUCLEOTIDE SEQUENCE [LARGE SCALE GENOMIC DNA]</scope>
</reference>
<reference evidence="2" key="1">
    <citation type="submission" date="2015-04" db="UniProtKB">
        <authorList>
            <consortium name="EnsemblPlants"/>
        </authorList>
    </citation>
    <scope>IDENTIFICATION</scope>
</reference>
<protein>
    <submittedName>
        <fullName evidence="2">Uncharacterized protein</fullName>
    </submittedName>
</protein>
<dbReference type="EnsemblPlants" id="OPUNC07G20360.1">
    <property type="protein sequence ID" value="OPUNC07G20360.1"/>
    <property type="gene ID" value="OPUNC07G20360"/>
</dbReference>
<keyword evidence="3" id="KW-1185">Reference proteome</keyword>
<evidence type="ECO:0000256" key="1">
    <source>
        <dbReference type="SAM" id="MobiDB-lite"/>
    </source>
</evidence>